<evidence type="ECO:0000313" key="4">
    <source>
        <dbReference type="Proteomes" id="UP000308705"/>
    </source>
</evidence>
<feature type="transmembrane region" description="Helical" evidence="1">
    <location>
        <begin position="53"/>
        <end position="77"/>
    </location>
</feature>
<dbReference type="AlphaFoldDB" id="A0A4U3MCP9"/>
<feature type="transmembrane region" description="Helical" evidence="1">
    <location>
        <begin position="89"/>
        <end position="111"/>
    </location>
</feature>
<protein>
    <submittedName>
        <fullName evidence="3">Acyltransferase</fullName>
    </submittedName>
</protein>
<organism evidence="3 4">
    <name type="scientific">Herbidospora galbida</name>
    <dbReference type="NCBI Taxonomy" id="2575442"/>
    <lineage>
        <taxon>Bacteria</taxon>
        <taxon>Bacillati</taxon>
        <taxon>Actinomycetota</taxon>
        <taxon>Actinomycetes</taxon>
        <taxon>Streptosporangiales</taxon>
        <taxon>Streptosporangiaceae</taxon>
        <taxon>Herbidospora</taxon>
    </lineage>
</organism>
<accession>A0A4U3MCP9</accession>
<feature type="transmembrane region" description="Helical" evidence="1">
    <location>
        <begin position="332"/>
        <end position="354"/>
    </location>
</feature>
<keyword evidence="3" id="KW-0808">Transferase</keyword>
<evidence type="ECO:0000313" key="3">
    <source>
        <dbReference type="EMBL" id="TKK86831.1"/>
    </source>
</evidence>
<name>A0A4U3MCP9_9ACTN</name>
<keyword evidence="1" id="KW-0812">Transmembrane</keyword>
<proteinExistence type="predicted"/>
<feature type="transmembrane region" description="Helical" evidence="1">
    <location>
        <begin position="182"/>
        <end position="199"/>
    </location>
</feature>
<dbReference type="Proteomes" id="UP000308705">
    <property type="component" value="Unassembled WGS sequence"/>
</dbReference>
<dbReference type="InterPro" id="IPR002656">
    <property type="entry name" value="Acyl_transf_3_dom"/>
</dbReference>
<feature type="transmembrane region" description="Helical" evidence="1">
    <location>
        <begin position="235"/>
        <end position="255"/>
    </location>
</feature>
<feature type="transmembrane region" description="Helical" evidence="1">
    <location>
        <begin position="302"/>
        <end position="326"/>
    </location>
</feature>
<feature type="transmembrane region" description="Helical" evidence="1">
    <location>
        <begin position="267"/>
        <end position="290"/>
    </location>
</feature>
<keyword evidence="1" id="KW-0472">Membrane</keyword>
<feature type="domain" description="Acyltransferase 3" evidence="2">
    <location>
        <begin position="11"/>
        <end position="351"/>
    </location>
</feature>
<dbReference type="RefSeq" id="WP_137248679.1">
    <property type="nucleotide sequence ID" value="NZ_SZQA01000019.1"/>
</dbReference>
<evidence type="ECO:0000259" key="2">
    <source>
        <dbReference type="Pfam" id="PF01757"/>
    </source>
</evidence>
<gene>
    <name evidence="3" type="ORF">FDA94_20445</name>
</gene>
<keyword evidence="1" id="KW-1133">Transmembrane helix</keyword>
<keyword evidence="3" id="KW-0012">Acyltransferase</keyword>
<keyword evidence="4" id="KW-1185">Reference proteome</keyword>
<dbReference type="EMBL" id="SZQA01000019">
    <property type="protein sequence ID" value="TKK86831.1"/>
    <property type="molecule type" value="Genomic_DNA"/>
</dbReference>
<reference evidence="3 4" key="1">
    <citation type="submission" date="2019-04" db="EMBL/GenBank/DDBJ databases">
        <title>Herbidospora sp. NEAU-GS14.nov., a novel actinomycete isolated from soil.</title>
        <authorList>
            <person name="Han L."/>
        </authorList>
    </citation>
    <scope>NUCLEOTIDE SEQUENCE [LARGE SCALE GENOMIC DNA]</scope>
    <source>
        <strain evidence="3 4">NEAU-GS14</strain>
    </source>
</reference>
<comment type="caution">
    <text evidence="3">The sequence shown here is derived from an EMBL/GenBank/DDBJ whole genome shotgun (WGS) entry which is preliminary data.</text>
</comment>
<feature type="transmembrane region" description="Helical" evidence="1">
    <location>
        <begin position="15"/>
        <end position="33"/>
    </location>
</feature>
<feature type="transmembrane region" description="Helical" evidence="1">
    <location>
        <begin position="150"/>
        <end position="170"/>
    </location>
</feature>
<evidence type="ECO:0000256" key="1">
    <source>
        <dbReference type="SAM" id="Phobius"/>
    </source>
</evidence>
<sequence length="372" mass="41967">MVIQRTSTRRPELDLIRIIVVFGLIFFHAALVFDAEDDFYVKNAETTSITMILAGFMVIWAMPMLFLVAGVASWHVLRRRTAAGFAGDRLLRLGVPLLVAVVTIIPIPQWIRAGTRESYWEFLPKFFDVHIDLGNFPLIVRGDHFETGHLYFVVMLIAWSLILALIVRWMPSDYGFFARRGLILLPFLPISLVCAFHGLEEEFAAWSRWAYLLFFLYGYILAADDRLREAMRRDAPLAAGIGAVLFAVGAPSFMLLDGDPMLDMGPLHIVVRALYGAASWCICVALLGFLDRREWSAKNEGYLARAALFVYVVHQPVVVVAAYYVVRWQAPILVKYAAIVAVSFAVTLAAYEVVRRIPYLRELFGARQAGRA</sequence>
<dbReference type="PANTHER" id="PTHR36927:SF3">
    <property type="entry name" value="GLUCANS BIOSYNTHESIS PROTEIN C"/>
    <property type="match status" value="1"/>
</dbReference>
<dbReference type="OrthoDB" id="7375713at2"/>
<dbReference type="GO" id="GO:0016747">
    <property type="term" value="F:acyltransferase activity, transferring groups other than amino-acyl groups"/>
    <property type="evidence" value="ECO:0007669"/>
    <property type="project" value="InterPro"/>
</dbReference>
<dbReference type="Pfam" id="PF01757">
    <property type="entry name" value="Acyl_transf_3"/>
    <property type="match status" value="1"/>
</dbReference>
<dbReference type="InterPro" id="IPR050623">
    <property type="entry name" value="Glucan_succinyl_AcylTrfase"/>
</dbReference>
<dbReference type="PANTHER" id="PTHR36927">
    <property type="entry name" value="BLR4337 PROTEIN"/>
    <property type="match status" value="1"/>
</dbReference>
<feature type="transmembrane region" description="Helical" evidence="1">
    <location>
        <begin position="205"/>
        <end position="223"/>
    </location>
</feature>